<feature type="transmembrane region" description="Helical" evidence="2">
    <location>
        <begin position="62"/>
        <end position="80"/>
    </location>
</feature>
<feature type="region of interest" description="Disordered" evidence="1">
    <location>
        <begin position="1"/>
        <end position="32"/>
    </location>
</feature>
<feature type="region of interest" description="Disordered" evidence="1">
    <location>
        <begin position="135"/>
        <end position="156"/>
    </location>
</feature>
<evidence type="ECO:0000313" key="4">
    <source>
        <dbReference type="Proteomes" id="UP000327044"/>
    </source>
</evidence>
<accession>A0A5N4A5Y1</accession>
<feature type="transmembrane region" description="Helical" evidence="2">
    <location>
        <begin position="37"/>
        <end position="56"/>
    </location>
</feature>
<dbReference type="Proteomes" id="UP000327044">
    <property type="component" value="Unassembled WGS sequence"/>
</dbReference>
<sequence length="255" mass="27597">MPVLEAQNRSDRHTPPSLSTTTSQTNLREERKRTGRYVAAGTAIFLSIVGVYETLIRGAPEYAAIFLPAVIIIVYVLWILNNSKNQNSKRLTVRITSSYVQEVNNHFQKNKQGTSQDLVEVSTSTEKLLPIKADSAKHSRGAMSEPTSDKGNSSSCSDCSDEKGYANESVIICYNSSSADDATMQCFPMTFSDLVDGFLDSIGIAGLVVVVLSSLLYLVLLMTAISVLLHRGCGGKGAPGPNAKLCKMYGKVMSN</sequence>
<organism evidence="3 4">
    <name type="scientific">Photinus pyralis</name>
    <name type="common">Common eastern firefly</name>
    <name type="synonym">Lampyris pyralis</name>
    <dbReference type="NCBI Taxonomy" id="7054"/>
    <lineage>
        <taxon>Eukaryota</taxon>
        <taxon>Metazoa</taxon>
        <taxon>Ecdysozoa</taxon>
        <taxon>Arthropoda</taxon>
        <taxon>Hexapoda</taxon>
        <taxon>Insecta</taxon>
        <taxon>Pterygota</taxon>
        <taxon>Neoptera</taxon>
        <taxon>Endopterygota</taxon>
        <taxon>Coleoptera</taxon>
        <taxon>Polyphaga</taxon>
        <taxon>Elateriformia</taxon>
        <taxon>Elateroidea</taxon>
        <taxon>Lampyridae</taxon>
        <taxon>Lampyrinae</taxon>
        <taxon>Photinus</taxon>
    </lineage>
</organism>
<keyword evidence="2" id="KW-0812">Transmembrane</keyword>
<gene>
    <name evidence="3" type="ORF">PPYR_14705</name>
</gene>
<proteinExistence type="predicted"/>
<reference evidence="3 4" key="1">
    <citation type="journal article" date="2018" name="Elife">
        <title>Firefly genomes illuminate parallel origins of bioluminescence in beetles.</title>
        <authorList>
            <person name="Fallon T.R."/>
            <person name="Lower S.E."/>
            <person name="Chang C.H."/>
            <person name="Bessho-Uehara M."/>
            <person name="Martin G.J."/>
            <person name="Bewick A.J."/>
            <person name="Behringer M."/>
            <person name="Debat H.J."/>
            <person name="Wong I."/>
            <person name="Day J.C."/>
            <person name="Suvorov A."/>
            <person name="Silva C.J."/>
            <person name="Stanger-Hall K.F."/>
            <person name="Hall D.W."/>
            <person name="Schmitz R.J."/>
            <person name="Nelson D.R."/>
            <person name="Lewis S.M."/>
            <person name="Shigenobu S."/>
            <person name="Bybee S.M."/>
            <person name="Larracuente A.M."/>
            <person name="Oba Y."/>
            <person name="Weng J.K."/>
        </authorList>
    </citation>
    <scope>NUCLEOTIDE SEQUENCE [LARGE SCALE GENOMIC DNA]</scope>
    <source>
        <strain evidence="3">1611_PpyrPB1</strain>
        <tissue evidence="3">Whole body</tissue>
    </source>
</reference>
<comment type="caution">
    <text evidence="3">The sequence shown here is derived from an EMBL/GenBank/DDBJ whole genome shotgun (WGS) entry which is preliminary data.</text>
</comment>
<dbReference type="EMBL" id="VVIM01000010">
    <property type="protein sequence ID" value="KAB0792746.1"/>
    <property type="molecule type" value="Genomic_DNA"/>
</dbReference>
<dbReference type="InParanoid" id="A0A5N4A5Y1"/>
<dbReference type="AlphaFoldDB" id="A0A5N4A5Y1"/>
<feature type="transmembrane region" description="Helical" evidence="2">
    <location>
        <begin position="204"/>
        <end position="229"/>
    </location>
</feature>
<name>A0A5N4A5Y1_PHOPY</name>
<keyword evidence="2" id="KW-0472">Membrane</keyword>
<feature type="compositionally biased region" description="Polar residues" evidence="1">
    <location>
        <begin position="145"/>
        <end position="156"/>
    </location>
</feature>
<protein>
    <submittedName>
        <fullName evidence="3">Uncharacterized protein</fullName>
    </submittedName>
</protein>
<evidence type="ECO:0000256" key="1">
    <source>
        <dbReference type="SAM" id="MobiDB-lite"/>
    </source>
</evidence>
<keyword evidence="2" id="KW-1133">Transmembrane helix</keyword>
<keyword evidence="4" id="KW-1185">Reference proteome</keyword>
<feature type="compositionally biased region" description="Low complexity" evidence="1">
    <location>
        <begin position="15"/>
        <end position="25"/>
    </location>
</feature>
<evidence type="ECO:0000256" key="2">
    <source>
        <dbReference type="SAM" id="Phobius"/>
    </source>
</evidence>
<evidence type="ECO:0000313" key="3">
    <source>
        <dbReference type="EMBL" id="KAB0792746.1"/>
    </source>
</evidence>